<keyword evidence="2" id="KW-1185">Reference proteome</keyword>
<dbReference type="PANTHER" id="PTHR35566">
    <property type="entry name" value="BLR3599 PROTEIN"/>
    <property type="match status" value="1"/>
</dbReference>
<dbReference type="Pfam" id="PF05936">
    <property type="entry name" value="T6SS_VasE"/>
    <property type="match status" value="1"/>
</dbReference>
<protein>
    <recommendedName>
        <fullName evidence="3">Type VI secretion protein, VC_A0114 family</fullName>
    </recommendedName>
</protein>
<dbReference type="Proteomes" id="UP000009374">
    <property type="component" value="Unassembled WGS sequence"/>
</dbReference>
<dbReference type="EMBL" id="GG693878">
    <property type="protein sequence ID" value="EES52226.1"/>
    <property type="molecule type" value="Genomic_DNA"/>
</dbReference>
<dbReference type="NCBIfam" id="TIGR03353">
    <property type="entry name" value="VI_chp_4"/>
    <property type="match status" value="1"/>
</dbReference>
<proteinExistence type="predicted"/>
<evidence type="ECO:0000313" key="1">
    <source>
        <dbReference type="EMBL" id="EES52226.1"/>
    </source>
</evidence>
<reference evidence="1 2" key="1">
    <citation type="journal article" date="2009" name="Appl. Environ. Microbiol.">
        <title>Community genomic and proteomic analyses of chemoautotrophic iron-oxidizing "Leptospirillum rubarum" (Group II) and "Leptospirillum ferrodiazotrophum" (Group III) bacteria in acid mine drainage biofilms.</title>
        <authorList>
            <person name="Goltsman D.S."/>
            <person name="Denef V.J."/>
            <person name="Singer S.W."/>
            <person name="VerBerkmoes N.C."/>
            <person name="Lefsrud M."/>
            <person name="Mueller R.S."/>
            <person name="Dick G.J."/>
            <person name="Sun C.L."/>
            <person name="Wheeler K.E."/>
            <person name="Zemla A."/>
            <person name="Baker B.J."/>
            <person name="Hauser L."/>
            <person name="Land M."/>
            <person name="Shah M.B."/>
            <person name="Thelen M.P."/>
            <person name="Hettich R.L."/>
            <person name="Banfield J.F."/>
        </authorList>
    </citation>
    <scope>NUCLEOTIDE SEQUENCE [LARGE SCALE GENOMIC DNA]</scope>
</reference>
<dbReference type="PANTHER" id="PTHR35566:SF1">
    <property type="entry name" value="TYPE VI SECRETION SYSTEM BASEPLATE COMPONENT TSSK1"/>
    <property type="match status" value="1"/>
</dbReference>
<evidence type="ECO:0008006" key="3">
    <source>
        <dbReference type="Google" id="ProtNLM"/>
    </source>
</evidence>
<gene>
    <name evidence="1" type="ORF">UBAL3_94240017</name>
</gene>
<sequence>MKSLKPIYWHQGLFLQPQHFQLTDLLQQALARPYLDATLPFAWGVREIDIQTSALSRGTGHINSFAAIFQDGTYVQFPGNAVIRPRSFEKDWTYRDRPLTIYAGLHRFQENASNVTVVSDLEAEGGNTRFVTLADPEEVRDLYGEGPDALVKSLYFNIRLFWDSEIQHLDHYNLIPIAQVLWDGGAIKTSPTFIPPSLSLSASRTLAGLVQEIRNECASRARQLEEFKSSGEDRGESSEAGSITYLLALRTLNRYVPLLYQYTESDPLHPWVFYGVLRQMVGELSTFSSSINLFGESEVFPDPLPAYSHEDIWGCVARAQTVLFTLLNSLTIGADLLVRLNPAPDGFQATLSQSFFSPRTRYYLAIRTEEEAEAVLDSFQDTAKVGTPSLMDTLIRRALPGVELTPMSGPPSGLPRRLNTHYFRVEVRDSVWDSIRQEESIQIFWPTAPPGTTIDLIGVK</sequence>
<organism evidence="1 2">
    <name type="scientific">Leptospirillum ferrodiazotrophum</name>
    <dbReference type="NCBI Taxonomy" id="412449"/>
    <lineage>
        <taxon>Bacteria</taxon>
        <taxon>Pseudomonadati</taxon>
        <taxon>Nitrospirota</taxon>
        <taxon>Nitrospiria</taxon>
        <taxon>Nitrospirales</taxon>
        <taxon>Nitrospiraceae</taxon>
        <taxon>Leptospirillum</taxon>
    </lineage>
</organism>
<name>C6HYE1_9BACT</name>
<dbReference type="AlphaFoldDB" id="C6HYE1"/>
<dbReference type="InterPro" id="IPR010263">
    <property type="entry name" value="T6SS_TssK"/>
</dbReference>
<accession>C6HYE1</accession>
<evidence type="ECO:0000313" key="2">
    <source>
        <dbReference type="Proteomes" id="UP000009374"/>
    </source>
</evidence>